<evidence type="ECO:0000259" key="3">
    <source>
        <dbReference type="Pfam" id="PF25000"/>
    </source>
</evidence>
<dbReference type="Gene3D" id="1.25.40.10">
    <property type="entry name" value="Tetratricopeptide repeat domain"/>
    <property type="match status" value="3"/>
</dbReference>
<dbReference type="Proteomes" id="UP001501822">
    <property type="component" value="Unassembled WGS sequence"/>
</dbReference>
<evidence type="ECO:0000313" key="4">
    <source>
        <dbReference type="EMBL" id="GAA0362705.1"/>
    </source>
</evidence>
<dbReference type="InterPro" id="IPR056681">
    <property type="entry name" value="DUF7779"/>
</dbReference>
<dbReference type="InterPro" id="IPR011990">
    <property type="entry name" value="TPR-like_helical_dom_sf"/>
</dbReference>
<dbReference type="InterPro" id="IPR002182">
    <property type="entry name" value="NB-ARC"/>
</dbReference>
<sequence>MTSRPADSVLPGGESSPPPYRLSWSEVGDAVWLAAQQAAAAQRRGDAGPDEKPAKAPAVPPVPQSAAEHDPLPPPDESALSDDLPGGPPGAREPLVPALSAGPAPLVVSDGPATGFGEPSHLLDQRGLARALRPLKRRTESRRGEVEIDEIATAERAAEDGLWLPECRPAGERWLDLDIVMDDSRFAYLHRPQLREFVGLLESTAAFRLIRTYRFDTDAPDPELRASAPDGPRLAPAVLSRLGETGRRLLLVLSDGVGEAWHNGAGQRAVALWARSAAVAIVNPLPARQWRRTGLNPVPDVLRTPEPAASNHRYRADSAGPAGPAVPVIEMTPDQLHRWTRFVSGMTSVWRGAVALCRPDHRPAGGGTEDKPDSLDPSELVRRFRAAASPSAFRLAVYLAAVPLHLRVMRHIQAVMLPSSRPSDLSEVIGSGLLRPVGAGRLDTGPVTVTHDFRTGVRAELLAAGRRSETAQVLLALADCLADRVDVLGRLPELLRRPGEAKVPAVPAGSAAFVDPVRQALQALSGPYLRPALRLGDELRKLGQNGATHPVTRAEAESDDLMTDRNHMLSEDTMALPSDEVAVATPLEESFASEPIAPFPGVSVSVRTVPPAEERDPNEPPPVWGNVPPRNINFTGREELLTDLHQRLRAGTTAVLPHALHGMGGVGKSQLAIEYVYRHTTDYDLIWWVPAEGTGQVRQSLTELAAQLGLPVAGEVNVAVPAALEALRIGRPYRNWLLIFDNAEDLDSVRQFFPTDGPGKVLVTSRNPHWSHVAHTLEVDVFDRAESTELLRMRDPDLDDKTAGELASALGDLPLAIEQAAVWLAETGMPVGEYLELFSEKASELMAQGAPPDYPVPVAAAWNVSLERLHETDPAALQLLRVCAFFAPEPISRRLLSGGRHIDGPEELVRTLADPIRLGRALRAINQYALAKISHRHNTVQLHRLVQRVLLDQLTPQETAELRHCAHMLLANSDPNDPESPDTWPLYASLLPHVEFTRLIECDDPWAHQLVINLFDFLYRWGDYQGYEDLARRTFKVWTERLGERHEQTLVAELKLGKALRTLGHYSEAYRHDLHAREILVADLGDDHERSLEAQGYICADLRCLGKFGEALEINQQLYAAARRRFGPDDPFTLEHAFFLGMILRLNGQPKEAEELDQDTHRRRSRVLGEDHLNTFSALAAMAVDGMELGRFRESRDLQRQITQRMRMKYGDSHPGTIENLNALSAMERRAGDHDEALRLSTQALELSRARYGDGSPDSVAAALNHTVSLRQAGDLAGAVELGRTVRDQYVGLYGAEHPNTLAAGLNLAVALRLMGQVTKARELNEEILSDLVRQLGLGHPRSLACAINLASDIFAMGDAETARQRDVETLEHARQSGGDDHPTTLACALNLALDLRALGEDAEAEARFTDTLARYRRVLGDAHPATISGGKYIRANCDIYLIIA</sequence>
<dbReference type="InterPro" id="IPR047738">
    <property type="entry name" value="SAV_2336-like_N"/>
</dbReference>
<feature type="compositionally biased region" description="Basic and acidic residues" evidence="1">
    <location>
        <begin position="43"/>
        <end position="54"/>
    </location>
</feature>
<dbReference type="Pfam" id="PF00931">
    <property type="entry name" value="NB-ARC"/>
    <property type="match status" value="1"/>
</dbReference>
<dbReference type="Pfam" id="PF13374">
    <property type="entry name" value="TPR_10"/>
    <property type="match status" value="1"/>
</dbReference>
<evidence type="ECO:0000313" key="5">
    <source>
        <dbReference type="Proteomes" id="UP001501822"/>
    </source>
</evidence>
<accession>A0ABN0XFB0</accession>
<dbReference type="NCBIfam" id="NF041121">
    <property type="entry name" value="SAV_2336_NTERM"/>
    <property type="match status" value="1"/>
</dbReference>
<feature type="region of interest" description="Disordered" evidence="1">
    <location>
        <begin position="35"/>
        <end position="98"/>
    </location>
</feature>
<gene>
    <name evidence="4" type="primary">fxsT_3</name>
    <name evidence="4" type="ORF">GCM10010151_60940</name>
</gene>
<dbReference type="NCBIfam" id="NF040586">
    <property type="entry name" value="FxSxx_TPR"/>
    <property type="match status" value="1"/>
</dbReference>
<comment type="caution">
    <text evidence="4">The sequence shown here is derived from an EMBL/GenBank/DDBJ whole genome shotgun (WGS) entry which is preliminary data.</text>
</comment>
<dbReference type="SUPFAM" id="SSF48452">
    <property type="entry name" value="TPR-like"/>
    <property type="match status" value="3"/>
</dbReference>
<dbReference type="InterPro" id="IPR027417">
    <property type="entry name" value="P-loop_NTPase"/>
</dbReference>
<dbReference type="SUPFAM" id="SSF52540">
    <property type="entry name" value="P-loop containing nucleoside triphosphate hydrolases"/>
    <property type="match status" value="1"/>
</dbReference>
<evidence type="ECO:0000256" key="1">
    <source>
        <dbReference type="SAM" id="MobiDB-lite"/>
    </source>
</evidence>
<dbReference type="Pfam" id="PF13424">
    <property type="entry name" value="TPR_12"/>
    <property type="match status" value="3"/>
</dbReference>
<dbReference type="PANTHER" id="PTHR46082:SF6">
    <property type="entry name" value="AAA+ ATPASE DOMAIN-CONTAINING PROTEIN-RELATED"/>
    <property type="match status" value="1"/>
</dbReference>
<proteinExistence type="predicted"/>
<organism evidence="4 5">
    <name type="scientific">Actinoallomurus spadix</name>
    <dbReference type="NCBI Taxonomy" id="79912"/>
    <lineage>
        <taxon>Bacteria</taxon>
        <taxon>Bacillati</taxon>
        <taxon>Actinomycetota</taxon>
        <taxon>Actinomycetes</taxon>
        <taxon>Streptosporangiales</taxon>
        <taxon>Thermomonosporaceae</taxon>
        <taxon>Actinoallomurus</taxon>
    </lineage>
</organism>
<keyword evidence="5" id="KW-1185">Reference proteome</keyword>
<name>A0ABN0XFB0_9ACTN</name>
<dbReference type="Pfam" id="PF25000">
    <property type="entry name" value="DUF7779"/>
    <property type="match status" value="1"/>
</dbReference>
<feature type="domain" description="DUF7779" evidence="3">
    <location>
        <begin position="869"/>
        <end position="958"/>
    </location>
</feature>
<dbReference type="PANTHER" id="PTHR46082">
    <property type="entry name" value="ATP/GTP-BINDING PROTEIN-RELATED"/>
    <property type="match status" value="1"/>
</dbReference>
<feature type="region of interest" description="Disordered" evidence="1">
    <location>
        <begin position="1"/>
        <end position="23"/>
    </location>
</feature>
<reference evidence="4 5" key="1">
    <citation type="journal article" date="2019" name="Int. J. Syst. Evol. Microbiol.">
        <title>The Global Catalogue of Microorganisms (GCM) 10K type strain sequencing project: providing services to taxonomists for standard genome sequencing and annotation.</title>
        <authorList>
            <consortium name="The Broad Institute Genomics Platform"/>
            <consortium name="The Broad Institute Genome Sequencing Center for Infectious Disease"/>
            <person name="Wu L."/>
            <person name="Ma J."/>
        </authorList>
    </citation>
    <scope>NUCLEOTIDE SEQUENCE [LARGE SCALE GENOMIC DNA]</scope>
    <source>
        <strain evidence="4 5">JCM 3146</strain>
    </source>
</reference>
<feature type="domain" description="NB-ARC" evidence="2">
    <location>
        <begin position="659"/>
        <end position="791"/>
    </location>
</feature>
<dbReference type="Gene3D" id="3.40.50.300">
    <property type="entry name" value="P-loop containing nucleotide triphosphate hydrolases"/>
    <property type="match status" value="1"/>
</dbReference>
<dbReference type="EMBL" id="BAAABM010000056">
    <property type="protein sequence ID" value="GAA0362705.1"/>
    <property type="molecule type" value="Genomic_DNA"/>
</dbReference>
<dbReference type="InterPro" id="IPR053137">
    <property type="entry name" value="NLR-like"/>
</dbReference>
<protein>
    <submittedName>
        <fullName evidence="4">FxSxx-COOH system tetratricopeptide repeat protein</fullName>
    </submittedName>
</protein>
<evidence type="ECO:0000259" key="2">
    <source>
        <dbReference type="Pfam" id="PF00931"/>
    </source>
</evidence>